<dbReference type="STRING" id="4999.A0A1Y1UIS8"/>
<keyword evidence="5" id="KW-0406">Ion transport</keyword>
<keyword evidence="6" id="KW-0143">Chaperone</keyword>
<comment type="caution">
    <text evidence="9">The sequence shown here is derived from an EMBL/GenBank/DDBJ whole genome shotgun (WGS) entry which is preliminary data.</text>
</comment>
<dbReference type="InterPro" id="IPR051881">
    <property type="entry name" value="Copper_transport_ATOX1-like"/>
</dbReference>
<dbReference type="GeneID" id="33557450"/>
<evidence type="ECO:0000313" key="10">
    <source>
        <dbReference type="Proteomes" id="UP000193218"/>
    </source>
</evidence>
<protein>
    <submittedName>
        <fullName evidence="9">Putative copper chaperone</fullName>
    </submittedName>
</protein>
<dbReference type="GO" id="GO:0046872">
    <property type="term" value="F:metal ion binding"/>
    <property type="evidence" value="ECO:0007669"/>
    <property type="project" value="UniProtKB-KW"/>
</dbReference>
<organism evidence="9 10">
    <name type="scientific">Kockovaella imperatae</name>
    <dbReference type="NCBI Taxonomy" id="4999"/>
    <lineage>
        <taxon>Eukaryota</taxon>
        <taxon>Fungi</taxon>
        <taxon>Dikarya</taxon>
        <taxon>Basidiomycota</taxon>
        <taxon>Agaricomycotina</taxon>
        <taxon>Tremellomycetes</taxon>
        <taxon>Tremellales</taxon>
        <taxon>Cuniculitremaceae</taxon>
        <taxon>Kockovaella</taxon>
    </lineage>
</organism>
<sequence length="93" mass="9943">MADSAAQATAPAYVYDVKMTCGGCSGAINRVLTKNVEAPNAFSVSLETQKVVVWGPSLPAFDDLTAKIAKTGKEIREKEEVKDNKRLAELVSV</sequence>
<dbReference type="InParanoid" id="A0A1Y1UIS8"/>
<keyword evidence="4" id="KW-0186">Copper</keyword>
<dbReference type="EMBL" id="NBSH01000005">
    <property type="protein sequence ID" value="ORX37941.1"/>
    <property type="molecule type" value="Genomic_DNA"/>
</dbReference>
<dbReference type="SUPFAM" id="SSF55008">
    <property type="entry name" value="HMA, heavy metal-associated domain"/>
    <property type="match status" value="1"/>
</dbReference>
<evidence type="ECO:0000256" key="3">
    <source>
        <dbReference type="ARBA" id="ARBA00022796"/>
    </source>
</evidence>
<dbReference type="Proteomes" id="UP000193218">
    <property type="component" value="Unassembled WGS sequence"/>
</dbReference>
<gene>
    <name evidence="9" type="ORF">BD324DRAFT_623900</name>
</gene>
<comment type="similarity">
    <text evidence="7">Belongs to the ATX1 family.</text>
</comment>
<dbReference type="GO" id="GO:0006825">
    <property type="term" value="P:copper ion transport"/>
    <property type="evidence" value="ECO:0007669"/>
    <property type="project" value="UniProtKB-KW"/>
</dbReference>
<keyword evidence="3" id="KW-0187">Copper transport</keyword>
<dbReference type="FunCoup" id="A0A1Y1UIS8">
    <property type="interactions" value="315"/>
</dbReference>
<dbReference type="GO" id="GO:0016531">
    <property type="term" value="F:copper chaperone activity"/>
    <property type="evidence" value="ECO:0007669"/>
    <property type="project" value="TreeGrafter"/>
</dbReference>
<dbReference type="Pfam" id="PF00403">
    <property type="entry name" value="HMA"/>
    <property type="match status" value="1"/>
</dbReference>
<dbReference type="PROSITE" id="PS50846">
    <property type="entry name" value="HMA_2"/>
    <property type="match status" value="1"/>
</dbReference>
<evidence type="ECO:0000256" key="7">
    <source>
        <dbReference type="ARBA" id="ARBA00038171"/>
    </source>
</evidence>
<accession>A0A1Y1UIS8</accession>
<proteinExistence type="inferred from homology"/>
<dbReference type="InterPro" id="IPR006121">
    <property type="entry name" value="HMA_dom"/>
</dbReference>
<dbReference type="GO" id="GO:0005829">
    <property type="term" value="C:cytosol"/>
    <property type="evidence" value="ECO:0007669"/>
    <property type="project" value="TreeGrafter"/>
</dbReference>
<reference evidence="9 10" key="1">
    <citation type="submission" date="2017-03" db="EMBL/GenBank/DDBJ databases">
        <title>Widespread Adenine N6-methylation of Active Genes in Fungi.</title>
        <authorList>
            <consortium name="DOE Joint Genome Institute"/>
            <person name="Mondo S.J."/>
            <person name="Dannebaum R.O."/>
            <person name="Kuo R.C."/>
            <person name="Louie K.B."/>
            <person name="Bewick A.J."/>
            <person name="Labutti K."/>
            <person name="Haridas S."/>
            <person name="Kuo A."/>
            <person name="Salamov A."/>
            <person name="Ahrendt S.R."/>
            <person name="Lau R."/>
            <person name="Bowen B.P."/>
            <person name="Lipzen A."/>
            <person name="Sullivan W."/>
            <person name="Andreopoulos W.B."/>
            <person name="Clum A."/>
            <person name="Lindquist E."/>
            <person name="Daum C."/>
            <person name="Northen T.R."/>
            <person name="Ramamoorthy G."/>
            <person name="Schmitz R.J."/>
            <person name="Gryganskyi A."/>
            <person name="Culley D."/>
            <person name="Magnuson J."/>
            <person name="James T.Y."/>
            <person name="O'Malley M.A."/>
            <person name="Stajich J.E."/>
            <person name="Spatafora J.W."/>
            <person name="Visel A."/>
            <person name="Grigoriev I.V."/>
        </authorList>
    </citation>
    <scope>NUCLEOTIDE SEQUENCE [LARGE SCALE GENOMIC DNA]</scope>
    <source>
        <strain evidence="9 10">NRRL Y-17943</strain>
    </source>
</reference>
<dbReference type="InterPro" id="IPR036163">
    <property type="entry name" value="HMA_dom_sf"/>
</dbReference>
<keyword evidence="10" id="KW-1185">Reference proteome</keyword>
<dbReference type="AlphaFoldDB" id="A0A1Y1UIS8"/>
<dbReference type="PANTHER" id="PTHR46365:SF1">
    <property type="entry name" value="COPPER TRANSPORT PROTEIN ATOX1"/>
    <property type="match status" value="1"/>
</dbReference>
<dbReference type="OrthoDB" id="689350at2759"/>
<evidence type="ECO:0000313" key="9">
    <source>
        <dbReference type="EMBL" id="ORX37941.1"/>
    </source>
</evidence>
<evidence type="ECO:0000256" key="5">
    <source>
        <dbReference type="ARBA" id="ARBA00023065"/>
    </source>
</evidence>
<evidence type="ECO:0000259" key="8">
    <source>
        <dbReference type="PROSITE" id="PS50846"/>
    </source>
</evidence>
<dbReference type="CDD" id="cd00371">
    <property type="entry name" value="HMA"/>
    <property type="match status" value="1"/>
</dbReference>
<evidence type="ECO:0000256" key="1">
    <source>
        <dbReference type="ARBA" id="ARBA00022448"/>
    </source>
</evidence>
<feature type="domain" description="HMA" evidence="8">
    <location>
        <begin position="10"/>
        <end position="76"/>
    </location>
</feature>
<evidence type="ECO:0000256" key="2">
    <source>
        <dbReference type="ARBA" id="ARBA00022723"/>
    </source>
</evidence>
<name>A0A1Y1UIS8_9TREE</name>
<dbReference type="Gene3D" id="3.30.70.100">
    <property type="match status" value="1"/>
</dbReference>
<dbReference type="RefSeq" id="XP_021871928.1">
    <property type="nucleotide sequence ID" value="XM_022015641.1"/>
</dbReference>
<keyword evidence="2" id="KW-0479">Metal-binding</keyword>
<dbReference type="PANTHER" id="PTHR46365">
    <property type="entry name" value="COPPER TRANSPORT PROTEIN ATOX1"/>
    <property type="match status" value="1"/>
</dbReference>
<keyword evidence="1" id="KW-0813">Transport</keyword>
<evidence type="ECO:0000256" key="6">
    <source>
        <dbReference type="ARBA" id="ARBA00023186"/>
    </source>
</evidence>
<evidence type="ECO:0000256" key="4">
    <source>
        <dbReference type="ARBA" id="ARBA00023008"/>
    </source>
</evidence>